<dbReference type="EMBL" id="BN001303">
    <property type="protein sequence ID" value="CBF76674.1"/>
    <property type="molecule type" value="Genomic_DNA"/>
</dbReference>
<feature type="signal peptide" evidence="2">
    <location>
        <begin position="1"/>
        <end position="23"/>
    </location>
</feature>
<dbReference type="OrthoDB" id="408631at2759"/>
<accession>C8VA90</accession>
<dbReference type="VEuPathDB" id="FungiDB:AN4833"/>
<dbReference type="Proteomes" id="UP000000560">
    <property type="component" value="Chromosome III"/>
</dbReference>
<dbReference type="GeneID" id="2872634"/>
<dbReference type="KEGG" id="ani:ANIA_04833"/>
<dbReference type="OMA" id="PNLGMDH"/>
<dbReference type="Gene3D" id="3.40.50.1820">
    <property type="entry name" value="alpha/beta hydrolase"/>
    <property type="match status" value="1"/>
</dbReference>
<dbReference type="SUPFAM" id="SSF53474">
    <property type="entry name" value="alpha/beta-Hydrolases"/>
    <property type="match status" value="1"/>
</dbReference>
<sequence length="291" mass="32386">MSFLAYLYRKVVVLLLRAIVGRRSPIPKPDDIYQIQSRDSQRNIKAHVYNPGAASKPCSVLINFHGSGFVFPFHGQDEEFCRLMSQRTGYTVLDVQYRLAPENPFPAALNDVEDVVNWVLRQPERFDRARIALSGFSAGGNLALAASSTLFPRETFHAVLTFYPPVDLYTEPGSKTAPDPTGKPLPAPLARFFDQCYIPSSHDPKDPRISPYYAQPDCFPDRVLIITAAGDSLAPEAEQLAVKIREEAGREVVSARMDGCNHGWNVSPKNAVERDARDKAYDMVAAMLNGR</sequence>
<name>Q5B3P7_EMENI</name>
<evidence type="ECO:0000256" key="1">
    <source>
        <dbReference type="ARBA" id="ARBA00022801"/>
    </source>
</evidence>
<reference evidence="5" key="1">
    <citation type="journal article" date="2005" name="Nature">
        <title>Sequencing of Aspergillus nidulans and comparative analysis with A. fumigatus and A. oryzae.</title>
        <authorList>
            <person name="Galagan J.E."/>
            <person name="Calvo S.E."/>
            <person name="Cuomo C."/>
            <person name="Ma L.J."/>
            <person name="Wortman J.R."/>
            <person name="Batzoglou S."/>
            <person name="Lee S.I."/>
            <person name="Basturkmen M."/>
            <person name="Spevak C.C."/>
            <person name="Clutterbuck J."/>
            <person name="Kapitonov V."/>
            <person name="Jurka J."/>
            <person name="Scazzocchio C."/>
            <person name="Farman M."/>
            <person name="Butler J."/>
            <person name="Purcell S."/>
            <person name="Harris S."/>
            <person name="Braus G.H."/>
            <person name="Draht O."/>
            <person name="Busch S."/>
            <person name="D'Enfert C."/>
            <person name="Bouchier C."/>
            <person name="Goldman G.H."/>
            <person name="Bell-Pedersen D."/>
            <person name="Griffiths-Jones S."/>
            <person name="Doonan J.H."/>
            <person name="Yu J."/>
            <person name="Vienken K."/>
            <person name="Pain A."/>
            <person name="Freitag M."/>
            <person name="Selker E.U."/>
            <person name="Archer D.B."/>
            <person name="Penalva M.A."/>
            <person name="Oakley B.R."/>
            <person name="Momany M."/>
            <person name="Tanaka T."/>
            <person name="Kumagai T."/>
            <person name="Asai K."/>
            <person name="Machida M."/>
            <person name="Nierman W.C."/>
            <person name="Denning D.W."/>
            <person name="Caddick M."/>
            <person name="Hynes M."/>
            <person name="Paoletti M."/>
            <person name="Fischer R."/>
            <person name="Miller B."/>
            <person name="Dyer P."/>
            <person name="Sachs M.S."/>
            <person name="Osmani S.A."/>
            <person name="Birren B.W."/>
        </authorList>
    </citation>
    <scope>NUCLEOTIDE SEQUENCE [LARGE SCALE GENOMIC DNA]</scope>
    <source>
        <strain evidence="5">FGSC A4 / ATCC 38163 / CBS 112.46 / NRRL 194 / M139</strain>
    </source>
</reference>
<accession>Q5B3P7</accession>
<organism evidence="4 5">
    <name type="scientific">Emericella nidulans (strain FGSC A4 / ATCC 38163 / CBS 112.46 / NRRL 194 / M139)</name>
    <name type="common">Aspergillus nidulans</name>
    <dbReference type="NCBI Taxonomy" id="227321"/>
    <lineage>
        <taxon>Eukaryota</taxon>
        <taxon>Fungi</taxon>
        <taxon>Dikarya</taxon>
        <taxon>Ascomycota</taxon>
        <taxon>Pezizomycotina</taxon>
        <taxon>Eurotiomycetes</taxon>
        <taxon>Eurotiomycetidae</taxon>
        <taxon>Eurotiales</taxon>
        <taxon>Aspergillaceae</taxon>
        <taxon>Aspergillus</taxon>
        <taxon>Aspergillus subgen. Nidulantes</taxon>
    </lineage>
</organism>
<gene>
    <name evidence="4" type="ORF">ANIA_04833</name>
</gene>
<feature type="chain" id="PRO_5010317657" evidence="2">
    <location>
        <begin position="24"/>
        <end position="291"/>
    </location>
</feature>
<protein>
    <submittedName>
        <fullName evidence="4">Esterase/lipase, putative (AFU_orthologue AFUA_3G07260)</fullName>
    </submittedName>
</protein>
<dbReference type="STRING" id="227321.Q5B3P7"/>
<dbReference type="HOGENOM" id="CLU_012494_3_0_1"/>
<feature type="domain" description="Alpha/beta hydrolase fold-3" evidence="3">
    <location>
        <begin position="61"/>
        <end position="264"/>
    </location>
</feature>
<evidence type="ECO:0000313" key="4">
    <source>
        <dbReference type="EMBL" id="CBF76674.1"/>
    </source>
</evidence>
<proteinExistence type="predicted"/>
<reference evidence="5" key="2">
    <citation type="journal article" date="2009" name="Fungal Genet. Biol.">
        <title>The 2008 update of the Aspergillus nidulans genome annotation: a community effort.</title>
        <authorList>
            <person name="Wortman J.R."/>
            <person name="Gilsenan J.M."/>
            <person name="Joardar V."/>
            <person name="Deegan J."/>
            <person name="Clutterbuck J."/>
            <person name="Andersen M.R."/>
            <person name="Archer D."/>
            <person name="Bencina M."/>
            <person name="Braus G."/>
            <person name="Coutinho P."/>
            <person name="von Dohren H."/>
            <person name="Doonan J."/>
            <person name="Driessen A.J."/>
            <person name="Durek P."/>
            <person name="Espeso E."/>
            <person name="Fekete E."/>
            <person name="Flipphi M."/>
            <person name="Estrada C.G."/>
            <person name="Geysens S."/>
            <person name="Goldman G."/>
            <person name="de Groot P.W."/>
            <person name="Hansen K."/>
            <person name="Harris S.D."/>
            <person name="Heinekamp T."/>
            <person name="Helmstaedt K."/>
            <person name="Henrissat B."/>
            <person name="Hofmann G."/>
            <person name="Homan T."/>
            <person name="Horio T."/>
            <person name="Horiuchi H."/>
            <person name="James S."/>
            <person name="Jones M."/>
            <person name="Karaffa L."/>
            <person name="Karanyi Z."/>
            <person name="Kato M."/>
            <person name="Keller N."/>
            <person name="Kelly D.E."/>
            <person name="Kiel J.A."/>
            <person name="Kim J.M."/>
            <person name="van der Klei I.J."/>
            <person name="Klis F.M."/>
            <person name="Kovalchuk A."/>
            <person name="Krasevec N."/>
            <person name="Kubicek C.P."/>
            <person name="Liu B."/>
            <person name="Maccabe A."/>
            <person name="Meyer V."/>
            <person name="Mirabito P."/>
            <person name="Miskei M."/>
            <person name="Mos M."/>
            <person name="Mullins J."/>
            <person name="Nelson D.R."/>
            <person name="Nielsen J."/>
            <person name="Oakley B.R."/>
            <person name="Osmani S.A."/>
            <person name="Pakula T."/>
            <person name="Paszewski A."/>
            <person name="Paulsen I."/>
            <person name="Pilsyk S."/>
            <person name="Pocsi I."/>
            <person name="Punt P.J."/>
            <person name="Ram A.F."/>
            <person name="Ren Q."/>
            <person name="Robellet X."/>
            <person name="Robson G."/>
            <person name="Seiboth B."/>
            <person name="van Solingen P."/>
            <person name="Specht T."/>
            <person name="Sun J."/>
            <person name="Taheri-Talesh N."/>
            <person name="Takeshita N."/>
            <person name="Ussery D."/>
            <person name="vanKuyk P.A."/>
            <person name="Visser H."/>
            <person name="van de Vondervoort P.J."/>
            <person name="de Vries R.P."/>
            <person name="Walton J."/>
            <person name="Xiang X."/>
            <person name="Xiong Y."/>
            <person name="Zeng A.P."/>
            <person name="Brandt B.W."/>
            <person name="Cornell M.J."/>
            <person name="van den Hondel C.A."/>
            <person name="Visser J."/>
            <person name="Oliver S.G."/>
            <person name="Turner G."/>
        </authorList>
    </citation>
    <scope>GENOME REANNOTATION</scope>
    <source>
        <strain evidence="5">FGSC A4 / ATCC 38163 / CBS 112.46 / NRRL 194 / M139</strain>
    </source>
</reference>
<dbReference type="eggNOG" id="KOG1515">
    <property type="taxonomic scope" value="Eukaryota"/>
</dbReference>
<evidence type="ECO:0000256" key="2">
    <source>
        <dbReference type="SAM" id="SignalP"/>
    </source>
</evidence>
<keyword evidence="2" id="KW-0732">Signal</keyword>
<dbReference type="InterPro" id="IPR050300">
    <property type="entry name" value="GDXG_lipolytic_enzyme"/>
</dbReference>
<dbReference type="PANTHER" id="PTHR48081">
    <property type="entry name" value="AB HYDROLASE SUPERFAMILY PROTEIN C4A8.06C"/>
    <property type="match status" value="1"/>
</dbReference>
<dbReference type="PANTHER" id="PTHR48081:SF8">
    <property type="entry name" value="ALPHA_BETA HYDROLASE FOLD-3 DOMAIN-CONTAINING PROTEIN-RELATED"/>
    <property type="match status" value="1"/>
</dbReference>
<dbReference type="RefSeq" id="XP_662437.1">
    <property type="nucleotide sequence ID" value="XM_657345.2"/>
</dbReference>
<evidence type="ECO:0000313" key="5">
    <source>
        <dbReference type="Proteomes" id="UP000000560"/>
    </source>
</evidence>
<dbReference type="GO" id="GO:0016787">
    <property type="term" value="F:hydrolase activity"/>
    <property type="evidence" value="ECO:0007669"/>
    <property type="project" value="UniProtKB-KW"/>
</dbReference>
<dbReference type="Pfam" id="PF07859">
    <property type="entry name" value="Abhydrolase_3"/>
    <property type="match status" value="1"/>
</dbReference>
<evidence type="ECO:0000259" key="3">
    <source>
        <dbReference type="Pfam" id="PF07859"/>
    </source>
</evidence>
<dbReference type="InParanoid" id="Q5B3P7"/>
<dbReference type="AlphaFoldDB" id="Q5B3P7"/>
<dbReference type="ESTHER" id="emeni-q5b3p7">
    <property type="family name" value="Hormone-sensitive_lipase_like"/>
</dbReference>
<keyword evidence="1" id="KW-0378">Hydrolase</keyword>
<dbReference type="InterPro" id="IPR013094">
    <property type="entry name" value="AB_hydrolase_3"/>
</dbReference>
<keyword evidence="5" id="KW-1185">Reference proteome</keyword>
<dbReference type="InterPro" id="IPR029058">
    <property type="entry name" value="AB_hydrolase_fold"/>
</dbReference>